<accession>A0A381N688</accession>
<sequence length="356" mass="41010">MASTLNKFFRTAKIITGLVRGENSHLRKLVHSNESYPGLNKESTPMRVFYPKIFTEHTVIIYPGASPSAEEHPTMNLLAKVLSNAGYLVFLPRIPPLKKLIISSEIISWIGHFFQWVQTRENVHKNKIIVIGISFGGAMVLKASLRNEFQKHPPKSMLVYGTYYAIETALRFLLTGKLEVVNGVERIIQADEWGLIVLFHNYLSRVDVGYDTITTQRILKLSAQEDQEGINTELEKISEKEKELITHILKGEISSEIERIIDLFWKNLQDEFISISPKYWCDQVTQKVFVMHGANDAMSPYTESIKLADGLADSRLLISYMYEHGEIATHRGIFFQIKELLKIFFFLFEFIQYNER</sequence>
<dbReference type="EMBL" id="UINC01000145">
    <property type="protein sequence ID" value="SUZ49969.1"/>
    <property type="molecule type" value="Genomic_DNA"/>
</dbReference>
<dbReference type="Gene3D" id="3.40.50.1820">
    <property type="entry name" value="alpha/beta hydrolase"/>
    <property type="match status" value="1"/>
</dbReference>
<proteinExistence type="predicted"/>
<dbReference type="Pfam" id="PF03403">
    <property type="entry name" value="PAF-AH_p_II"/>
    <property type="match status" value="1"/>
</dbReference>
<dbReference type="SUPFAM" id="SSF53474">
    <property type="entry name" value="alpha/beta-Hydrolases"/>
    <property type="match status" value="1"/>
</dbReference>
<dbReference type="InterPro" id="IPR029058">
    <property type="entry name" value="AB_hydrolase_fold"/>
</dbReference>
<evidence type="ECO:0000313" key="1">
    <source>
        <dbReference type="EMBL" id="SUZ49969.1"/>
    </source>
</evidence>
<dbReference type="AlphaFoldDB" id="A0A381N688"/>
<evidence type="ECO:0008006" key="2">
    <source>
        <dbReference type="Google" id="ProtNLM"/>
    </source>
</evidence>
<protein>
    <recommendedName>
        <fullName evidence="2">Serine aminopeptidase S33 domain-containing protein</fullName>
    </recommendedName>
</protein>
<name>A0A381N688_9ZZZZ</name>
<reference evidence="1" key="1">
    <citation type="submission" date="2018-05" db="EMBL/GenBank/DDBJ databases">
        <authorList>
            <person name="Lanie J.A."/>
            <person name="Ng W.-L."/>
            <person name="Kazmierczak K.M."/>
            <person name="Andrzejewski T.M."/>
            <person name="Davidsen T.M."/>
            <person name="Wayne K.J."/>
            <person name="Tettelin H."/>
            <person name="Glass J.I."/>
            <person name="Rusch D."/>
            <person name="Podicherti R."/>
            <person name="Tsui H.-C.T."/>
            <person name="Winkler M.E."/>
        </authorList>
    </citation>
    <scope>NUCLEOTIDE SEQUENCE</scope>
</reference>
<gene>
    <name evidence="1" type="ORF">METZ01_LOCUS2823</name>
</gene>
<organism evidence="1">
    <name type="scientific">marine metagenome</name>
    <dbReference type="NCBI Taxonomy" id="408172"/>
    <lineage>
        <taxon>unclassified sequences</taxon>
        <taxon>metagenomes</taxon>
        <taxon>ecological metagenomes</taxon>
    </lineage>
</organism>